<sequence>MALRLQPDITALNEVIVFKRNYLKKVKDRISDLSQKISLLDRQDQDLTERSAPPHSSLPEFQQLKATLDDHLEQAVNLEDSIALHTTLLPSPAQLLPVEILSYILFLCMEDMLFPEWGNLSFPPLVFGRVCSWFRAVALSTPLVWSSVSIHILPGRRWKDQFDSFLERSGSCPLRLELIWHPKRGDHETNMVYTILNQLMPSLSSRWQKLQLFVPDHTLSIILGNPLPTLEYLSLGSENDDPIPYLGSPGFAPTLRTLSFSTVHLRPLLWQMPWSQLTELNSKSQLSGSGVLRIFAQCRLLERCRLRVGRYNPHAFDPDPHHLVVMPRLQSLVFVIGNNEDCFGLFQRVVLPALTEMEFRSATMRAAGMAGQLFFHGESVWPKQHLVSLIERSGCTLERLALVGVLVHEMELRDTVKWLPSLTSLEYFIGGDMVPDDLKEILLKRQLGELR</sequence>
<dbReference type="HOGENOM" id="CLU_018544_12_0_1"/>
<evidence type="ECO:0000313" key="2">
    <source>
        <dbReference type="EMBL" id="KIK59509.1"/>
    </source>
</evidence>
<reference evidence="2 3" key="1">
    <citation type="submission" date="2014-04" db="EMBL/GenBank/DDBJ databases">
        <title>Evolutionary Origins and Diversification of the Mycorrhizal Mutualists.</title>
        <authorList>
            <consortium name="DOE Joint Genome Institute"/>
            <consortium name="Mycorrhizal Genomics Consortium"/>
            <person name="Kohler A."/>
            <person name="Kuo A."/>
            <person name="Nagy L.G."/>
            <person name="Floudas D."/>
            <person name="Copeland A."/>
            <person name="Barry K.W."/>
            <person name="Cichocki N."/>
            <person name="Veneault-Fourrey C."/>
            <person name="LaButti K."/>
            <person name="Lindquist E.A."/>
            <person name="Lipzen A."/>
            <person name="Lundell T."/>
            <person name="Morin E."/>
            <person name="Murat C."/>
            <person name="Riley R."/>
            <person name="Ohm R."/>
            <person name="Sun H."/>
            <person name="Tunlid A."/>
            <person name="Henrissat B."/>
            <person name="Grigoriev I.V."/>
            <person name="Hibbett D.S."/>
            <person name="Martin F."/>
        </authorList>
    </citation>
    <scope>NUCLEOTIDE SEQUENCE [LARGE SCALE GENOMIC DNA]</scope>
    <source>
        <strain evidence="2 3">FD-317 M1</strain>
    </source>
</reference>
<evidence type="ECO:0008006" key="4">
    <source>
        <dbReference type="Google" id="ProtNLM"/>
    </source>
</evidence>
<protein>
    <recommendedName>
        <fullName evidence="4">F-box domain-containing protein</fullName>
    </recommendedName>
</protein>
<keyword evidence="1" id="KW-0175">Coiled coil</keyword>
<dbReference type="Proteomes" id="UP000053593">
    <property type="component" value="Unassembled WGS sequence"/>
</dbReference>
<proteinExistence type="predicted"/>
<feature type="coiled-coil region" evidence="1">
    <location>
        <begin position="23"/>
        <end position="81"/>
    </location>
</feature>
<accession>A0A0D0CAQ4</accession>
<evidence type="ECO:0000313" key="3">
    <source>
        <dbReference type="Proteomes" id="UP000053593"/>
    </source>
</evidence>
<organism evidence="2 3">
    <name type="scientific">Collybiopsis luxurians FD-317 M1</name>
    <dbReference type="NCBI Taxonomy" id="944289"/>
    <lineage>
        <taxon>Eukaryota</taxon>
        <taxon>Fungi</taxon>
        <taxon>Dikarya</taxon>
        <taxon>Basidiomycota</taxon>
        <taxon>Agaricomycotina</taxon>
        <taxon>Agaricomycetes</taxon>
        <taxon>Agaricomycetidae</taxon>
        <taxon>Agaricales</taxon>
        <taxon>Marasmiineae</taxon>
        <taxon>Omphalotaceae</taxon>
        <taxon>Collybiopsis</taxon>
        <taxon>Collybiopsis luxurians</taxon>
    </lineage>
</organism>
<keyword evidence="3" id="KW-1185">Reference proteome</keyword>
<dbReference type="EMBL" id="KN834779">
    <property type="protein sequence ID" value="KIK59509.1"/>
    <property type="molecule type" value="Genomic_DNA"/>
</dbReference>
<name>A0A0D0CAQ4_9AGAR</name>
<evidence type="ECO:0000256" key="1">
    <source>
        <dbReference type="SAM" id="Coils"/>
    </source>
</evidence>
<gene>
    <name evidence="2" type="ORF">GYMLUDRAFT_669543</name>
</gene>
<dbReference type="OrthoDB" id="3270987at2759"/>
<dbReference type="AlphaFoldDB" id="A0A0D0CAQ4"/>